<dbReference type="AlphaFoldDB" id="A0A8J0Q3G4"/>
<dbReference type="AGR" id="Xenbase:XB-GENE-5992908"/>
<feature type="compositionally biased region" description="Polar residues" evidence="7">
    <location>
        <begin position="421"/>
        <end position="439"/>
    </location>
</feature>
<proteinExistence type="inferred from homology"/>
<dbReference type="RefSeq" id="NP_001089302.2">
    <property type="nucleotide sequence ID" value="NM_001095833.1"/>
</dbReference>
<evidence type="ECO:0000256" key="7">
    <source>
        <dbReference type="SAM" id="MobiDB-lite"/>
    </source>
</evidence>
<evidence type="ECO:0000256" key="2">
    <source>
        <dbReference type="ARBA" id="ARBA00009540"/>
    </source>
</evidence>
<dbReference type="CTD" id="734351"/>
<sequence>MDYLTDRSGRVLRGTVNRLWYGHREVRFQDCLKDVQRENMARPPPQPLHSDTGQKKTLEKKDGRRMSFQKPKGTMEYTVESRDSLNSIALKFDTTPNELVQLNKLFSRAVVAGQLLYVADPDYISSVESSPSLSPISPLSPTSSEAEFEKSTDTERMPHKESTSSPAYSTIRPSRVVSSTSEEEEAFTEKFLKINCKYITDGKGTVSGVLLVTPNNIMFDPHKNDLLVQENGCEEYGIMCPMEEVTSAAMYKEIVNSKLKDSVPVDVDQMSYMREFCHFKNISPGNLHDIDSKMWDAGNDSASTAPRSTEESLSEDVFTESELSPIREEHLSSDELRQDKSSGASSESVQTINQNIMECSVNISDCADASDDVKGSLEPSGNDSGFVSSITDLERSELSINRGDDLDKDIAESSIVLTDANEGSKNNSNDGILADNQTGDQKHSSEAAVVGNHRHEAIQEEAVKQSFGDSETEVEELRKFWKDLTMQQAKQQREDMQHITQKEIKGKIAETQIEGVCSSVAKEKRRHRSHRYLCLRVGKPMRKTFVSQASASMQQYAQRDKLEYWFAVPHERSDHLYSFFIQWSPNLYAEEVGQSAREPGFVVVKKNEEAESSDCSTNDSAARLWEVRNELLYICSMHPCLTSKNPILPSV</sequence>
<dbReference type="Gene3D" id="3.10.350.10">
    <property type="entry name" value="LysM domain"/>
    <property type="match status" value="1"/>
</dbReference>
<dbReference type="SUPFAM" id="SSF54106">
    <property type="entry name" value="LysM domain"/>
    <property type="match status" value="1"/>
</dbReference>
<evidence type="ECO:0000313" key="9">
    <source>
        <dbReference type="Proteomes" id="UP000186698"/>
    </source>
</evidence>
<dbReference type="FunFam" id="3.10.350.10:FF:000002">
    <property type="entry name" value="Oxidation resistance protein 1 isoform X1"/>
    <property type="match status" value="1"/>
</dbReference>
<feature type="region of interest" description="Disordered" evidence="7">
    <location>
        <begin position="420"/>
        <end position="441"/>
    </location>
</feature>
<feature type="compositionally biased region" description="Polar residues" evidence="7">
    <location>
        <begin position="163"/>
        <end position="172"/>
    </location>
</feature>
<evidence type="ECO:0000259" key="8">
    <source>
        <dbReference type="PROSITE" id="PS51782"/>
    </source>
</evidence>
<comment type="function">
    <text evidence="5">May be involved in protection from oxidative damage.</text>
</comment>
<evidence type="ECO:0000313" key="10">
    <source>
        <dbReference type="RefSeq" id="NP_001089302.2"/>
    </source>
</evidence>
<feature type="compositionally biased region" description="Basic and acidic residues" evidence="7">
    <location>
        <begin position="147"/>
        <end position="162"/>
    </location>
</feature>
<feature type="compositionally biased region" description="Basic and acidic residues" evidence="7">
    <location>
        <begin position="52"/>
        <end position="65"/>
    </location>
</feature>
<feature type="region of interest" description="Disordered" evidence="7">
    <location>
        <begin position="298"/>
        <end position="350"/>
    </location>
</feature>
<accession>A0A8J0Q3G4</accession>
<evidence type="ECO:0000256" key="6">
    <source>
        <dbReference type="ARBA" id="ARBA00040604"/>
    </source>
</evidence>
<dbReference type="PROSITE" id="PS51782">
    <property type="entry name" value="LYSM"/>
    <property type="match status" value="1"/>
</dbReference>
<keyword evidence="9" id="KW-1185">Reference proteome</keyword>
<feature type="region of interest" description="Disordered" evidence="7">
    <location>
        <begin position="129"/>
        <end position="179"/>
    </location>
</feature>
<dbReference type="PANTHER" id="PTHR23354">
    <property type="entry name" value="NUCLEOLAR PROTEIN 7/ESTROGEN RECEPTOR COACTIVATOR-RELATED"/>
    <property type="match status" value="1"/>
</dbReference>
<comment type="subcellular location">
    <subcellularLocation>
        <location evidence="1">Mitochondrion</location>
    </subcellularLocation>
</comment>
<dbReference type="InterPro" id="IPR036779">
    <property type="entry name" value="LysM_dom_sf"/>
</dbReference>
<feature type="compositionally biased region" description="Polar residues" evidence="7">
    <location>
        <begin position="341"/>
        <end position="350"/>
    </location>
</feature>
<dbReference type="Pfam" id="PF01476">
    <property type="entry name" value="LysM"/>
    <property type="match status" value="1"/>
</dbReference>
<dbReference type="Proteomes" id="UP000186698">
    <property type="component" value="Chromosome 6S"/>
</dbReference>
<evidence type="ECO:0000256" key="3">
    <source>
        <dbReference type="ARBA" id="ARBA00023016"/>
    </source>
</evidence>
<protein>
    <recommendedName>
        <fullName evidence="6">Oxidation resistance protein 1</fullName>
    </recommendedName>
</protein>
<feature type="compositionally biased region" description="Low complexity" evidence="7">
    <location>
        <begin position="129"/>
        <end position="145"/>
    </location>
</feature>
<dbReference type="PANTHER" id="PTHR23354:SF69">
    <property type="entry name" value="OXIDATION RESISTANCE PROTEIN 1"/>
    <property type="match status" value="1"/>
</dbReference>
<dbReference type="Xenbase" id="XB-GENE-5992908">
    <property type="gene designation" value="oxr1.S"/>
</dbReference>
<dbReference type="GO" id="GO:0005634">
    <property type="term" value="C:nucleus"/>
    <property type="evidence" value="ECO:0007669"/>
    <property type="project" value="TreeGrafter"/>
</dbReference>
<keyword evidence="3" id="KW-0346">Stress response</keyword>
<dbReference type="OrthoDB" id="26679at2759"/>
<evidence type="ECO:0000256" key="5">
    <source>
        <dbReference type="ARBA" id="ARBA00037112"/>
    </source>
</evidence>
<dbReference type="KEGG" id="xla:734351"/>
<reference evidence="10" key="1">
    <citation type="journal article" date="2002" name="Dev. Dyn.">
        <title>Genetic and genomic tools for Xenopus research: The NIH Xenopus initiative.</title>
        <authorList>
            <person name="Klein S.L."/>
            <person name="Strausberg R.L."/>
            <person name="Wagner L."/>
            <person name="Pontius J."/>
            <person name="Clifton S.W."/>
            <person name="Richardson P."/>
        </authorList>
    </citation>
    <scope>NUCLEOTIDE SEQUENCE</scope>
</reference>
<feature type="compositionally biased region" description="Basic and acidic residues" evidence="7">
    <location>
        <begin position="325"/>
        <end position="340"/>
    </location>
</feature>
<dbReference type="CDD" id="cd00118">
    <property type="entry name" value="LysM"/>
    <property type="match status" value="1"/>
</dbReference>
<evidence type="ECO:0000256" key="4">
    <source>
        <dbReference type="ARBA" id="ARBA00023128"/>
    </source>
</evidence>
<comment type="similarity">
    <text evidence="2">Belongs to the OXR1 family.</text>
</comment>
<name>A0A8J0Q3G4_XENLA</name>
<dbReference type="SMART" id="SM00257">
    <property type="entry name" value="LysM"/>
    <property type="match status" value="1"/>
</dbReference>
<gene>
    <name evidence="10 11" type="primary">oxr1.S</name>
    <name evidence="10" type="synonym">oxr1</name>
    <name evidence="10" type="synonym">oxr1-a</name>
    <name evidence="10" type="synonym">oxr1-b</name>
</gene>
<feature type="region of interest" description="Disordered" evidence="7">
    <location>
        <begin position="39"/>
        <end position="78"/>
    </location>
</feature>
<feature type="domain" description="LysM" evidence="8">
    <location>
        <begin position="75"/>
        <end position="118"/>
    </location>
</feature>
<evidence type="ECO:0000313" key="11">
    <source>
        <dbReference type="Xenbase" id="XB-GENE-5992908"/>
    </source>
</evidence>
<organism evidence="9 10">
    <name type="scientific">Xenopus laevis</name>
    <name type="common">African clawed frog</name>
    <dbReference type="NCBI Taxonomy" id="8355"/>
    <lineage>
        <taxon>Eukaryota</taxon>
        <taxon>Metazoa</taxon>
        <taxon>Chordata</taxon>
        <taxon>Craniata</taxon>
        <taxon>Vertebrata</taxon>
        <taxon>Euteleostomi</taxon>
        <taxon>Amphibia</taxon>
        <taxon>Batrachia</taxon>
        <taxon>Anura</taxon>
        <taxon>Pipoidea</taxon>
        <taxon>Pipidae</taxon>
        <taxon>Xenopodinae</taxon>
        <taxon>Xenopus</taxon>
        <taxon>Xenopus</taxon>
    </lineage>
</organism>
<reference evidence="10" key="2">
    <citation type="submission" date="2025-08" db="UniProtKB">
        <authorList>
            <consortium name="RefSeq"/>
        </authorList>
    </citation>
    <scope>IDENTIFICATION</scope>
</reference>
<dbReference type="InterPro" id="IPR018392">
    <property type="entry name" value="LysM"/>
</dbReference>
<keyword evidence="4" id="KW-0496">Mitochondrion</keyword>
<evidence type="ECO:0000256" key="1">
    <source>
        <dbReference type="ARBA" id="ARBA00004173"/>
    </source>
</evidence>
<dbReference type="GeneID" id="734351"/>
<dbReference type="GO" id="GO:0005739">
    <property type="term" value="C:mitochondrion"/>
    <property type="evidence" value="ECO:0007669"/>
    <property type="project" value="UniProtKB-SubCell"/>
</dbReference>
<dbReference type="GO" id="GO:0006979">
    <property type="term" value="P:response to oxidative stress"/>
    <property type="evidence" value="ECO:0007669"/>
    <property type="project" value="TreeGrafter"/>
</dbReference>